<dbReference type="InterPro" id="IPR009003">
    <property type="entry name" value="Peptidase_S1_PA"/>
</dbReference>
<comment type="caution">
    <text evidence="1">The sequence shown here is derived from an EMBL/GenBank/DDBJ whole genome shotgun (WGS) entry which is preliminary data.</text>
</comment>
<evidence type="ECO:0008006" key="3">
    <source>
        <dbReference type="Google" id="ProtNLM"/>
    </source>
</evidence>
<gene>
    <name evidence="1" type="ORF">Clacol_003086</name>
</gene>
<dbReference type="SUPFAM" id="SSF50494">
    <property type="entry name" value="Trypsin-like serine proteases"/>
    <property type="match status" value="2"/>
</dbReference>
<dbReference type="EMBL" id="BPWL01000003">
    <property type="protein sequence ID" value="GJJ08866.1"/>
    <property type="molecule type" value="Genomic_DNA"/>
</dbReference>
<keyword evidence="2" id="KW-1185">Reference proteome</keyword>
<reference evidence="1" key="1">
    <citation type="submission" date="2021-10" db="EMBL/GenBank/DDBJ databases">
        <title>De novo Genome Assembly of Clathrus columnatus (Basidiomycota, Fungi) Using Illumina and Nanopore Sequence Data.</title>
        <authorList>
            <person name="Ogiso-Tanaka E."/>
            <person name="Itagaki H."/>
            <person name="Hosoya T."/>
            <person name="Hosaka K."/>
        </authorList>
    </citation>
    <scope>NUCLEOTIDE SEQUENCE</scope>
    <source>
        <strain evidence="1">MO-923</strain>
    </source>
</reference>
<evidence type="ECO:0000313" key="2">
    <source>
        <dbReference type="Proteomes" id="UP001050691"/>
    </source>
</evidence>
<dbReference type="Proteomes" id="UP001050691">
    <property type="component" value="Unassembled WGS sequence"/>
</dbReference>
<dbReference type="Gene3D" id="2.40.10.10">
    <property type="entry name" value="Trypsin-like serine proteases"/>
    <property type="match status" value="1"/>
</dbReference>
<sequence>MGPKFMASCKAISMLSTMTDNPNIRITLLRVRSPRKALSPLDMFKTVRVTSAHALGSGGLSHPVLSSFGCETTLFLTTTADDEKIVKDSTGIPTLEALNDFYGLPSNPLSIYHTGPSWPLPTGPQAQRIPKETHPVCVHRISHVWHELGKKIYTYFDSIELKWTSIDPVRFAKIEEKPGSLFLWVGVLPDTLSSDHAKDVAAYCKEILVEYGFADVEIAFRESIYTRYAGPQLLDHVLYMDPTVDLRIPFTPALGLPIASKDFPYIGGTGCLYLCEGGESNRTFLLTARHVVLPPTKYSNELYCRKKYTPRRDVIHLGSWAFQNTLEAIVNRIDHWDTMADIYERELVDMGECVKGENAMTTSDRKTIQVKLAKAKASKRRISEFHCDINNTWNRESQRILGHVIYAPPISVNPSGSMFTEDWALIELNRERFDWNTFRGNVIYIGPMVEGHEFLRKMYPDAKTRANFKYPYESLMQLRDFVKYDELRHPTMLDANGEVCFPVVKNGAGTGVRFGRATEIESFVREYKDHAIHSTSMEIAIYSYSYDDGAFSSPGDSGSVVADANHRIVGMITGGAGQADRTDVTYLSPYDFLNERIKKAFPHSYLFPT</sequence>
<dbReference type="AlphaFoldDB" id="A0AAV5A2H9"/>
<protein>
    <recommendedName>
        <fullName evidence="3">Peptidase S1 domain-containing protein</fullName>
    </recommendedName>
</protein>
<name>A0AAV5A2H9_9AGAM</name>
<evidence type="ECO:0000313" key="1">
    <source>
        <dbReference type="EMBL" id="GJJ08866.1"/>
    </source>
</evidence>
<dbReference type="InterPro" id="IPR043504">
    <property type="entry name" value="Peptidase_S1_PA_chymotrypsin"/>
</dbReference>
<organism evidence="1 2">
    <name type="scientific">Clathrus columnatus</name>
    <dbReference type="NCBI Taxonomy" id="1419009"/>
    <lineage>
        <taxon>Eukaryota</taxon>
        <taxon>Fungi</taxon>
        <taxon>Dikarya</taxon>
        <taxon>Basidiomycota</taxon>
        <taxon>Agaricomycotina</taxon>
        <taxon>Agaricomycetes</taxon>
        <taxon>Phallomycetidae</taxon>
        <taxon>Phallales</taxon>
        <taxon>Clathraceae</taxon>
        <taxon>Clathrus</taxon>
    </lineage>
</organism>
<proteinExistence type="predicted"/>
<accession>A0AAV5A2H9</accession>